<evidence type="ECO:0000256" key="2">
    <source>
        <dbReference type="ARBA" id="ARBA00007376"/>
    </source>
</evidence>
<comment type="subcellular location">
    <subcellularLocation>
        <location evidence="1 13">Membrane</location>
        <topology evidence="1 13">Multi-pass membrane protein</topology>
    </subcellularLocation>
</comment>
<evidence type="ECO:0000256" key="9">
    <source>
        <dbReference type="ARBA" id="ARBA00023170"/>
    </source>
</evidence>
<evidence type="ECO:0000256" key="7">
    <source>
        <dbReference type="ARBA" id="ARBA00023040"/>
    </source>
</evidence>
<keyword evidence="5 13" id="KW-0812">Transmembrane</keyword>
<feature type="transmembrane region" description="Helical" evidence="14">
    <location>
        <begin position="273"/>
        <end position="293"/>
    </location>
</feature>
<evidence type="ECO:0000256" key="14">
    <source>
        <dbReference type="SAM" id="Phobius"/>
    </source>
</evidence>
<dbReference type="InterPro" id="IPR007960">
    <property type="entry name" value="TAS2R"/>
</dbReference>
<evidence type="ECO:0000256" key="11">
    <source>
        <dbReference type="ARBA" id="ARBA00023224"/>
    </source>
</evidence>
<feature type="transmembrane region" description="Helical" evidence="14">
    <location>
        <begin position="135"/>
        <end position="156"/>
    </location>
</feature>
<evidence type="ECO:0000256" key="5">
    <source>
        <dbReference type="ARBA" id="ARBA00022692"/>
    </source>
</evidence>
<dbReference type="GeneID" id="101704868"/>
<dbReference type="CTD" id="338398"/>
<dbReference type="PANTHER" id="PTHR11394">
    <property type="entry name" value="TASTE RECEPTOR TYPE 2"/>
    <property type="match status" value="1"/>
</dbReference>
<dbReference type="RefSeq" id="XP_021096516.1">
    <property type="nucleotide sequence ID" value="XM_021240857.1"/>
</dbReference>
<feature type="transmembrane region" description="Helical" evidence="14">
    <location>
        <begin position="12"/>
        <end position="37"/>
    </location>
</feature>
<dbReference type="GO" id="GO:0004930">
    <property type="term" value="F:G protein-coupled receptor activity"/>
    <property type="evidence" value="ECO:0007669"/>
    <property type="project" value="UniProtKB-KW"/>
</dbReference>
<dbReference type="Gene3D" id="1.20.1070.10">
    <property type="entry name" value="Rhodopsin 7-helix transmembrane proteins"/>
    <property type="match status" value="1"/>
</dbReference>
<sequence length="312" mass="35349">MASGDPVVDKEVLILIIILFLLCLVAVMGNGFVVVALGMKWFLRRTLSSYNKLLVSLGAYRFCLQWAVIGKSIYNVLHPTALPYDPTMQFLNFLWDFLNSATLWSCTWLGFFYCIKIANFTHPAFLWLKCKVSGWVPWLLLSCVGFSGLNSILFFTGNQILYRSYLRDNCQYWNVTGNSIRSFEKFYFFSLKLITFSIPVGLFLIFMALLLISLGRHTKKTLLSLSGFQDPPLQAHIRALVAIISFVTLLTSGFLALVLSSGTRFPLQEVKQWVWQVVAHLCIAVHSALLLFSNFKLRGMVERGCSSRCVAC</sequence>
<feature type="transmembrane region" description="Helical" evidence="14">
    <location>
        <begin position="193"/>
        <end position="214"/>
    </location>
</feature>
<evidence type="ECO:0000256" key="13">
    <source>
        <dbReference type="RuleBase" id="RU004424"/>
    </source>
</evidence>
<comment type="similarity">
    <text evidence="2 12">Belongs to the G-protein coupled receptor T2R family.</text>
</comment>
<dbReference type="PANTHER" id="PTHR11394:SF32">
    <property type="entry name" value="TASTE RECEPTOR TYPE 2 MEMBER 60"/>
    <property type="match status" value="1"/>
</dbReference>
<evidence type="ECO:0000256" key="10">
    <source>
        <dbReference type="ARBA" id="ARBA00023180"/>
    </source>
</evidence>
<dbReference type="AlphaFoldDB" id="A0AAX6RIG7"/>
<keyword evidence="6 14" id="KW-1133">Transmembrane helix</keyword>
<dbReference type="FunFam" id="1.20.1070.10:FF:000055">
    <property type="entry name" value="Taste receptor type 2"/>
    <property type="match status" value="1"/>
</dbReference>
<dbReference type="CDD" id="cd15018">
    <property type="entry name" value="7tm_TAS2R41-like"/>
    <property type="match status" value="1"/>
</dbReference>
<keyword evidence="8 13" id="KW-0472">Membrane</keyword>
<reference evidence="16" key="1">
    <citation type="submission" date="2025-08" db="UniProtKB">
        <authorList>
            <consortium name="RefSeq"/>
        </authorList>
    </citation>
    <scope>IDENTIFICATION</scope>
</reference>
<keyword evidence="11 13" id="KW-0807">Transducer</keyword>
<dbReference type="Pfam" id="PF05296">
    <property type="entry name" value="TAS2R"/>
    <property type="match status" value="1"/>
</dbReference>
<evidence type="ECO:0000256" key="3">
    <source>
        <dbReference type="ARBA" id="ARBA00022480"/>
    </source>
</evidence>
<accession>A0AAX6RIG7</accession>
<proteinExistence type="inferred from homology"/>
<keyword evidence="7 13" id="KW-0297">G-protein coupled receptor</keyword>
<keyword evidence="3 13" id="KW-0919">Taste</keyword>
<keyword evidence="9 13" id="KW-0675">Receptor</keyword>
<evidence type="ECO:0000313" key="15">
    <source>
        <dbReference type="Proteomes" id="UP000694906"/>
    </source>
</evidence>
<keyword evidence="4 13" id="KW-0716">Sensory transduction</keyword>
<keyword evidence="15" id="KW-1185">Reference proteome</keyword>
<feature type="transmembrane region" description="Helical" evidence="14">
    <location>
        <begin position="235"/>
        <end position="261"/>
    </location>
</feature>
<evidence type="ECO:0000256" key="4">
    <source>
        <dbReference type="ARBA" id="ARBA00022606"/>
    </source>
</evidence>
<gene>
    <name evidence="16" type="primary">Tas2r60</name>
</gene>
<dbReference type="GO" id="GO:0033038">
    <property type="term" value="F:bitter taste receptor activity"/>
    <property type="evidence" value="ECO:0007669"/>
    <property type="project" value="InterPro"/>
</dbReference>
<dbReference type="GO" id="GO:0016020">
    <property type="term" value="C:membrane"/>
    <property type="evidence" value="ECO:0007669"/>
    <property type="project" value="UniProtKB-SubCell"/>
</dbReference>
<evidence type="ECO:0000256" key="1">
    <source>
        <dbReference type="ARBA" id="ARBA00004141"/>
    </source>
</evidence>
<dbReference type="Proteomes" id="UP000694906">
    <property type="component" value="Unplaced"/>
</dbReference>
<organism evidence="15 16">
    <name type="scientific">Heterocephalus glaber</name>
    <name type="common">Naked mole rat</name>
    <dbReference type="NCBI Taxonomy" id="10181"/>
    <lineage>
        <taxon>Eukaryota</taxon>
        <taxon>Metazoa</taxon>
        <taxon>Chordata</taxon>
        <taxon>Craniata</taxon>
        <taxon>Vertebrata</taxon>
        <taxon>Euteleostomi</taxon>
        <taxon>Mammalia</taxon>
        <taxon>Eutheria</taxon>
        <taxon>Euarchontoglires</taxon>
        <taxon>Glires</taxon>
        <taxon>Rodentia</taxon>
        <taxon>Hystricomorpha</taxon>
        <taxon>Bathyergidae</taxon>
        <taxon>Heterocephalus</taxon>
    </lineage>
</organism>
<protein>
    <recommendedName>
        <fullName evidence="13">Taste receptor type 2</fullName>
    </recommendedName>
</protein>
<evidence type="ECO:0000256" key="8">
    <source>
        <dbReference type="ARBA" id="ARBA00023136"/>
    </source>
</evidence>
<evidence type="ECO:0000256" key="12">
    <source>
        <dbReference type="RuleBase" id="RU004423"/>
    </source>
</evidence>
<dbReference type="SUPFAM" id="SSF81321">
    <property type="entry name" value="Family A G protein-coupled receptor-like"/>
    <property type="match status" value="1"/>
</dbReference>
<name>A0AAX6RIG7_HETGA</name>
<feature type="transmembrane region" description="Helical" evidence="14">
    <location>
        <begin position="97"/>
        <end position="115"/>
    </location>
</feature>
<keyword evidence="10" id="KW-0325">Glycoprotein</keyword>
<evidence type="ECO:0000313" key="16">
    <source>
        <dbReference type="RefSeq" id="XP_021096516.1"/>
    </source>
</evidence>
<evidence type="ECO:0000256" key="6">
    <source>
        <dbReference type="ARBA" id="ARBA00022989"/>
    </source>
</evidence>
<feature type="transmembrane region" description="Helical" evidence="14">
    <location>
        <begin position="58"/>
        <end position="77"/>
    </location>
</feature>